<dbReference type="PANTHER" id="PTHR30126:SF39">
    <property type="entry name" value="HTH-TYPE TRANSCRIPTIONAL REGULATOR CYSL"/>
    <property type="match status" value="1"/>
</dbReference>
<gene>
    <name evidence="6" type="ORF">FB388_4229</name>
</gene>
<organism evidence="6 7">
    <name type="scientific">Pseudonocardia cypriaca</name>
    <dbReference type="NCBI Taxonomy" id="882449"/>
    <lineage>
        <taxon>Bacteria</taxon>
        <taxon>Bacillati</taxon>
        <taxon>Actinomycetota</taxon>
        <taxon>Actinomycetes</taxon>
        <taxon>Pseudonocardiales</taxon>
        <taxon>Pseudonocardiaceae</taxon>
        <taxon>Pseudonocardia</taxon>
    </lineage>
</organism>
<name>A0A543FT60_9PSEU</name>
<dbReference type="Pfam" id="PF00126">
    <property type="entry name" value="HTH_1"/>
    <property type="match status" value="1"/>
</dbReference>
<protein>
    <submittedName>
        <fullName evidence="6">LysR family transcriptional regulator</fullName>
    </submittedName>
</protein>
<evidence type="ECO:0000259" key="5">
    <source>
        <dbReference type="PROSITE" id="PS50931"/>
    </source>
</evidence>
<keyword evidence="4" id="KW-0804">Transcription</keyword>
<keyword evidence="3" id="KW-0238">DNA-binding</keyword>
<dbReference type="FunFam" id="1.10.10.10:FF:000001">
    <property type="entry name" value="LysR family transcriptional regulator"/>
    <property type="match status" value="1"/>
</dbReference>
<sequence>MSTPSPAPDNRISLHKLEVLCRVVERGGVRLAAEDLFVSQPVVSAHLRSLEERLGVKLFRREGRGMELTEAGAEVHLWATEVLRGRTELDRSLRDISRGAAGRASIGSSMSVGNYVLPPILVDFRRRHPHAAISLNPSSVEIALERTLAGRYDFSVLATDAVLDTNSFEAELIARPPFCLVAAIDEERVGDAASVAELTGLPFVCPPAGMAIRRSQDSALAAIGVVDRRVEIELGSAESMKVAVQGGLGVALLWRESVRRELEAGLLREVRIAGHDLHDKLYLVQRRGKRLTAFQSTLTAVLRDGIRARLGEDR</sequence>
<proteinExistence type="inferred from homology"/>
<feature type="domain" description="HTH lysR-type" evidence="5">
    <location>
        <begin position="12"/>
        <end position="69"/>
    </location>
</feature>
<reference evidence="6 7" key="1">
    <citation type="submission" date="2019-06" db="EMBL/GenBank/DDBJ databases">
        <title>Sequencing the genomes of 1000 actinobacteria strains.</title>
        <authorList>
            <person name="Klenk H.-P."/>
        </authorList>
    </citation>
    <scope>NUCLEOTIDE SEQUENCE [LARGE SCALE GENOMIC DNA]</scope>
    <source>
        <strain evidence="6 7">DSM 45511</strain>
    </source>
</reference>
<dbReference type="SUPFAM" id="SSF53850">
    <property type="entry name" value="Periplasmic binding protein-like II"/>
    <property type="match status" value="1"/>
</dbReference>
<dbReference type="InterPro" id="IPR036388">
    <property type="entry name" value="WH-like_DNA-bd_sf"/>
</dbReference>
<comment type="similarity">
    <text evidence="1">Belongs to the LysR transcriptional regulatory family.</text>
</comment>
<keyword evidence="2" id="KW-0805">Transcription regulation</keyword>
<dbReference type="InterPro" id="IPR005119">
    <property type="entry name" value="LysR_subst-bd"/>
</dbReference>
<dbReference type="PROSITE" id="PS50931">
    <property type="entry name" value="HTH_LYSR"/>
    <property type="match status" value="1"/>
</dbReference>
<evidence type="ECO:0000256" key="4">
    <source>
        <dbReference type="ARBA" id="ARBA00023163"/>
    </source>
</evidence>
<dbReference type="AlphaFoldDB" id="A0A543FT60"/>
<evidence type="ECO:0000256" key="1">
    <source>
        <dbReference type="ARBA" id="ARBA00009437"/>
    </source>
</evidence>
<dbReference type="GO" id="GO:0003700">
    <property type="term" value="F:DNA-binding transcription factor activity"/>
    <property type="evidence" value="ECO:0007669"/>
    <property type="project" value="InterPro"/>
</dbReference>
<evidence type="ECO:0000313" key="6">
    <source>
        <dbReference type="EMBL" id="TQM37028.1"/>
    </source>
</evidence>
<dbReference type="Gene3D" id="3.40.190.290">
    <property type="match status" value="1"/>
</dbReference>
<dbReference type="Proteomes" id="UP000319818">
    <property type="component" value="Unassembled WGS sequence"/>
</dbReference>
<dbReference type="OrthoDB" id="3176554at2"/>
<comment type="caution">
    <text evidence="6">The sequence shown here is derived from an EMBL/GenBank/DDBJ whole genome shotgun (WGS) entry which is preliminary data.</text>
</comment>
<accession>A0A543FT60</accession>
<dbReference type="Pfam" id="PF03466">
    <property type="entry name" value="LysR_substrate"/>
    <property type="match status" value="1"/>
</dbReference>
<dbReference type="RefSeq" id="WP_142103916.1">
    <property type="nucleotide sequence ID" value="NZ_VFPH01000002.1"/>
</dbReference>
<dbReference type="GO" id="GO:0000976">
    <property type="term" value="F:transcription cis-regulatory region binding"/>
    <property type="evidence" value="ECO:0007669"/>
    <property type="project" value="TreeGrafter"/>
</dbReference>
<evidence type="ECO:0000256" key="2">
    <source>
        <dbReference type="ARBA" id="ARBA00023015"/>
    </source>
</evidence>
<dbReference type="InterPro" id="IPR000847">
    <property type="entry name" value="LysR_HTH_N"/>
</dbReference>
<keyword evidence="7" id="KW-1185">Reference proteome</keyword>
<evidence type="ECO:0000313" key="7">
    <source>
        <dbReference type="Proteomes" id="UP000319818"/>
    </source>
</evidence>
<dbReference type="Gene3D" id="1.10.10.10">
    <property type="entry name" value="Winged helix-like DNA-binding domain superfamily/Winged helix DNA-binding domain"/>
    <property type="match status" value="1"/>
</dbReference>
<dbReference type="InterPro" id="IPR036390">
    <property type="entry name" value="WH_DNA-bd_sf"/>
</dbReference>
<dbReference type="EMBL" id="VFPH01000002">
    <property type="protein sequence ID" value="TQM37028.1"/>
    <property type="molecule type" value="Genomic_DNA"/>
</dbReference>
<dbReference type="PRINTS" id="PR00039">
    <property type="entry name" value="HTHLYSR"/>
</dbReference>
<dbReference type="PANTHER" id="PTHR30126">
    <property type="entry name" value="HTH-TYPE TRANSCRIPTIONAL REGULATOR"/>
    <property type="match status" value="1"/>
</dbReference>
<dbReference type="SUPFAM" id="SSF46785">
    <property type="entry name" value="Winged helix' DNA-binding domain"/>
    <property type="match status" value="1"/>
</dbReference>
<evidence type="ECO:0000256" key="3">
    <source>
        <dbReference type="ARBA" id="ARBA00023125"/>
    </source>
</evidence>